<dbReference type="GO" id="GO:0005576">
    <property type="term" value="C:extracellular region"/>
    <property type="evidence" value="ECO:0007669"/>
    <property type="project" value="InterPro"/>
</dbReference>
<evidence type="ECO:0000256" key="3">
    <source>
        <dbReference type="ARBA" id="ARBA00022900"/>
    </source>
</evidence>
<feature type="chain" id="PRO_5017445759" description="Bowman-Birk serine protease inhibitors family domain-containing protein" evidence="5">
    <location>
        <begin position="28"/>
        <end position="106"/>
    </location>
</feature>
<keyword evidence="4" id="KW-1015">Disulfide bond</keyword>
<evidence type="ECO:0000256" key="1">
    <source>
        <dbReference type="ARBA" id="ARBA00008506"/>
    </source>
</evidence>
<dbReference type="GO" id="GO:0004867">
    <property type="term" value="F:serine-type endopeptidase inhibitor activity"/>
    <property type="evidence" value="ECO:0007669"/>
    <property type="project" value="UniProtKB-KW"/>
</dbReference>
<evidence type="ECO:0000256" key="4">
    <source>
        <dbReference type="ARBA" id="ARBA00023157"/>
    </source>
</evidence>
<dbReference type="Proteomes" id="UP000265566">
    <property type="component" value="Chromosome 7"/>
</dbReference>
<dbReference type="SMART" id="SM00269">
    <property type="entry name" value="BowB"/>
    <property type="match status" value="1"/>
</dbReference>
<dbReference type="AlphaFoldDB" id="A0A396H5D9"/>
<keyword evidence="3" id="KW-0722">Serine protease inhibitor</keyword>
<feature type="signal peptide" evidence="5">
    <location>
        <begin position="1"/>
        <end position="27"/>
    </location>
</feature>
<dbReference type="InterPro" id="IPR000877">
    <property type="entry name" value="Prot_inh_BBI"/>
</dbReference>
<dbReference type="Gene3D" id="2.10.69.10">
    <property type="entry name" value="Cysteine Protease (Bromelain) Inhibitor, subunit H"/>
    <property type="match status" value="1"/>
</dbReference>
<dbReference type="OMA" id="ICICALS"/>
<dbReference type="EMBL" id="PSQE01000007">
    <property type="protein sequence ID" value="RHN46934.1"/>
    <property type="molecule type" value="Genomic_DNA"/>
</dbReference>
<evidence type="ECO:0000313" key="7">
    <source>
        <dbReference type="EMBL" id="RHN46934.1"/>
    </source>
</evidence>
<accession>A0A396H5D9</accession>
<evidence type="ECO:0000256" key="2">
    <source>
        <dbReference type="ARBA" id="ARBA00022690"/>
    </source>
</evidence>
<evidence type="ECO:0000259" key="6">
    <source>
        <dbReference type="SMART" id="SM00269"/>
    </source>
</evidence>
<evidence type="ECO:0000256" key="5">
    <source>
        <dbReference type="SAM" id="SignalP"/>
    </source>
</evidence>
<gene>
    <name evidence="7" type="ORF">MtrunA17_Chr7g0247501</name>
</gene>
<keyword evidence="2" id="KW-0646">Protease inhibitor</keyword>
<keyword evidence="5" id="KW-0732">Signal</keyword>
<comment type="caution">
    <text evidence="7">The sequence shown here is derived from an EMBL/GenBank/DDBJ whole genome shotgun (WGS) entry which is preliminary data.</text>
</comment>
<comment type="similarity">
    <text evidence="1">Belongs to the Bowman-Birk serine protease inhibitor family.</text>
</comment>
<dbReference type="Gramene" id="rna41471">
    <property type="protein sequence ID" value="RHN46934.1"/>
    <property type="gene ID" value="gene41471"/>
</dbReference>
<organism evidence="7">
    <name type="scientific">Medicago truncatula</name>
    <name type="common">Barrel medic</name>
    <name type="synonym">Medicago tribuloides</name>
    <dbReference type="NCBI Taxonomy" id="3880"/>
    <lineage>
        <taxon>Eukaryota</taxon>
        <taxon>Viridiplantae</taxon>
        <taxon>Streptophyta</taxon>
        <taxon>Embryophyta</taxon>
        <taxon>Tracheophyta</taxon>
        <taxon>Spermatophyta</taxon>
        <taxon>Magnoliopsida</taxon>
        <taxon>eudicotyledons</taxon>
        <taxon>Gunneridae</taxon>
        <taxon>Pentapetalae</taxon>
        <taxon>rosids</taxon>
        <taxon>fabids</taxon>
        <taxon>Fabales</taxon>
        <taxon>Fabaceae</taxon>
        <taxon>Papilionoideae</taxon>
        <taxon>50 kb inversion clade</taxon>
        <taxon>NPAAA clade</taxon>
        <taxon>Hologalegina</taxon>
        <taxon>IRL clade</taxon>
        <taxon>Trifolieae</taxon>
        <taxon>Medicago</taxon>
    </lineage>
</organism>
<proteinExistence type="inferred from homology"/>
<feature type="domain" description="Bowman-Birk serine protease inhibitors family" evidence="6">
    <location>
        <begin position="48"/>
        <end position="98"/>
    </location>
</feature>
<reference evidence="7" key="1">
    <citation type="journal article" date="2018" name="Nat. Plants">
        <title>Whole-genome landscape of Medicago truncatula symbiotic genes.</title>
        <authorList>
            <person name="Pecrix Y."/>
            <person name="Gamas P."/>
            <person name="Carrere S."/>
        </authorList>
    </citation>
    <scope>NUCLEOTIDE SEQUENCE</scope>
    <source>
        <tissue evidence="7">Leaves</tissue>
    </source>
</reference>
<name>A0A396H5D9_MEDTR</name>
<dbReference type="InterPro" id="IPR035995">
    <property type="entry name" value="Bowman-Birk_prot_inh"/>
</dbReference>
<sequence>MQLNKLHAMMKISLLLFLGFIATMVDARLDPSPTTLNGVDFKLLNEVCCDDCSCSSSTFPPCTCNDSKRECNPGCDNCACETGPTCHCNDYFFSCNKCTNSKDGAN</sequence>
<protein>
    <recommendedName>
        <fullName evidence="6">Bowman-Birk serine protease inhibitors family domain-containing protein</fullName>
    </recommendedName>
</protein>